<dbReference type="OrthoDB" id="2693343at2759"/>
<name>A0A4Y9XZI2_9AGAM</name>
<dbReference type="AlphaFoldDB" id="A0A4Y9XZI2"/>
<comment type="caution">
    <text evidence="2">The sequence shown here is derived from an EMBL/GenBank/DDBJ whole genome shotgun (WGS) entry which is preliminary data.</text>
</comment>
<protein>
    <submittedName>
        <fullName evidence="2">Uncharacterized protein</fullName>
    </submittedName>
</protein>
<accession>A0A4Y9XZI2</accession>
<evidence type="ECO:0000313" key="2">
    <source>
        <dbReference type="EMBL" id="TFY55212.1"/>
    </source>
</evidence>
<dbReference type="Proteomes" id="UP000298327">
    <property type="component" value="Unassembled WGS sequence"/>
</dbReference>
<reference evidence="2 3" key="1">
    <citation type="submission" date="2019-02" db="EMBL/GenBank/DDBJ databases">
        <title>Genome sequencing of the rare red list fungi Dentipellis fragilis.</title>
        <authorList>
            <person name="Buettner E."/>
            <person name="Kellner H."/>
        </authorList>
    </citation>
    <scope>NUCLEOTIDE SEQUENCE [LARGE SCALE GENOMIC DNA]</scope>
    <source>
        <strain evidence="2 3">DSM 105465</strain>
    </source>
</reference>
<gene>
    <name evidence="2" type="ORF">EVG20_g9402</name>
</gene>
<sequence length="79" mass="8616">MNDGGNNEHQLPDSLADRLKDLNGPQAKNQDAETQEIRDAASTPTQISYTNDMDLVNRMPGTYRILDLISDQGSGGLGR</sequence>
<proteinExistence type="predicted"/>
<dbReference type="EMBL" id="SEOQ01000941">
    <property type="protein sequence ID" value="TFY55212.1"/>
    <property type="molecule type" value="Genomic_DNA"/>
</dbReference>
<organism evidence="2 3">
    <name type="scientific">Dentipellis fragilis</name>
    <dbReference type="NCBI Taxonomy" id="205917"/>
    <lineage>
        <taxon>Eukaryota</taxon>
        <taxon>Fungi</taxon>
        <taxon>Dikarya</taxon>
        <taxon>Basidiomycota</taxon>
        <taxon>Agaricomycotina</taxon>
        <taxon>Agaricomycetes</taxon>
        <taxon>Russulales</taxon>
        <taxon>Hericiaceae</taxon>
        <taxon>Dentipellis</taxon>
    </lineage>
</organism>
<feature type="region of interest" description="Disordered" evidence="1">
    <location>
        <begin position="1"/>
        <end position="46"/>
    </location>
</feature>
<keyword evidence="3" id="KW-1185">Reference proteome</keyword>
<evidence type="ECO:0000313" key="3">
    <source>
        <dbReference type="Proteomes" id="UP000298327"/>
    </source>
</evidence>
<evidence type="ECO:0000256" key="1">
    <source>
        <dbReference type="SAM" id="MobiDB-lite"/>
    </source>
</evidence>